<organism evidence="2 3">
    <name type="scientific">Saccharophagus degradans</name>
    <dbReference type="NCBI Taxonomy" id="86304"/>
    <lineage>
        <taxon>Bacteria</taxon>
        <taxon>Pseudomonadati</taxon>
        <taxon>Pseudomonadota</taxon>
        <taxon>Gammaproteobacteria</taxon>
        <taxon>Cellvibrionales</taxon>
        <taxon>Cellvibrionaceae</taxon>
        <taxon>Saccharophagus</taxon>
    </lineage>
</organism>
<keyword evidence="1" id="KW-1133">Transmembrane helix</keyword>
<protein>
    <submittedName>
        <fullName evidence="2">Uncharacterized protein</fullName>
    </submittedName>
</protein>
<dbReference type="EMBL" id="JAUOPB010000003">
    <property type="protein sequence ID" value="MDO6421866.1"/>
    <property type="molecule type" value="Genomic_DNA"/>
</dbReference>
<gene>
    <name evidence="2" type="ORF">Q4521_05230</name>
</gene>
<evidence type="ECO:0000313" key="3">
    <source>
        <dbReference type="Proteomes" id="UP001169760"/>
    </source>
</evidence>
<name>A0AAW7X2A3_9GAMM</name>
<accession>A0AAW7X2A3</accession>
<evidence type="ECO:0000313" key="2">
    <source>
        <dbReference type="EMBL" id="MDO6421866.1"/>
    </source>
</evidence>
<proteinExistence type="predicted"/>
<feature type="transmembrane region" description="Helical" evidence="1">
    <location>
        <begin position="48"/>
        <end position="65"/>
    </location>
</feature>
<reference evidence="2" key="1">
    <citation type="submission" date="2023-07" db="EMBL/GenBank/DDBJ databases">
        <title>Genome content predicts the carbon catabolic preferences of heterotrophic bacteria.</title>
        <authorList>
            <person name="Gralka M."/>
        </authorList>
    </citation>
    <scope>NUCLEOTIDE SEQUENCE</scope>
    <source>
        <strain evidence="2">I3M17_2</strain>
    </source>
</reference>
<dbReference type="Proteomes" id="UP001169760">
    <property type="component" value="Unassembled WGS sequence"/>
</dbReference>
<dbReference type="AlphaFoldDB" id="A0AAW7X2A3"/>
<keyword evidence="1" id="KW-0812">Transmembrane</keyword>
<sequence length="71" mass="7874">MSYQCGECGHKFKKASTHGACPACASRQVRSLKVAESVAKEKPTKTKIEIFTMTVLWALLIYGVYDKYIAS</sequence>
<comment type="caution">
    <text evidence="2">The sequence shown here is derived from an EMBL/GenBank/DDBJ whole genome shotgun (WGS) entry which is preliminary data.</text>
</comment>
<evidence type="ECO:0000256" key="1">
    <source>
        <dbReference type="SAM" id="Phobius"/>
    </source>
</evidence>
<keyword evidence="1" id="KW-0472">Membrane</keyword>
<dbReference type="RefSeq" id="WP_216065491.1">
    <property type="nucleotide sequence ID" value="NZ_JAHKPP010000042.1"/>
</dbReference>